<gene>
    <name evidence="2" type="ORF">GCM10009811_14250</name>
</gene>
<dbReference type="InterPro" id="IPR022183">
    <property type="entry name" value="DUF3710"/>
</dbReference>
<feature type="compositionally biased region" description="Acidic residues" evidence="1">
    <location>
        <begin position="225"/>
        <end position="238"/>
    </location>
</feature>
<dbReference type="Proteomes" id="UP001499938">
    <property type="component" value="Unassembled WGS sequence"/>
</dbReference>
<accession>A0ABN2LJM3</accession>
<name>A0ABN2LJM3_9MICO</name>
<feature type="compositionally biased region" description="Low complexity" evidence="1">
    <location>
        <begin position="19"/>
        <end position="31"/>
    </location>
</feature>
<organism evidence="2 3">
    <name type="scientific">Nostocoides veronense</name>
    <dbReference type="NCBI Taxonomy" id="330836"/>
    <lineage>
        <taxon>Bacteria</taxon>
        <taxon>Bacillati</taxon>
        <taxon>Actinomycetota</taxon>
        <taxon>Actinomycetes</taxon>
        <taxon>Micrococcales</taxon>
        <taxon>Intrasporangiaceae</taxon>
        <taxon>Nostocoides</taxon>
    </lineage>
</organism>
<sequence length="261" mass="27838">MSIFRRRAAEPDVPETDPTDTTAEPEATAADQELDVDGDAPVDRTAGPFDASEVDGPGERIDLGSVWIGSIGGAELRLEVDQASETVSAIQLIIGPSAAQIQAFAAPRSGGVWREIRQELSKAIETGGGTVEEVDGPLGKQLNVRMPQQGPDGRTVFAPARFVGVDGPRWFLRAVLSGQAAVDDEAAEQLIAGVRQFVVHRGQSPMAPREMLPLTLPPAAPVVEEQAEPEPGDSDADGTDERYTRPDLNPFERGPEITEVR</sequence>
<dbReference type="RefSeq" id="WP_344082958.1">
    <property type="nucleotide sequence ID" value="NZ_BAAAPO010000023.1"/>
</dbReference>
<feature type="region of interest" description="Disordered" evidence="1">
    <location>
        <begin position="212"/>
        <end position="261"/>
    </location>
</feature>
<evidence type="ECO:0000256" key="1">
    <source>
        <dbReference type="SAM" id="MobiDB-lite"/>
    </source>
</evidence>
<keyword evidence="3" id="KW-1185">Reference proteome</keyword>
<evidence type="ECO:0000313" key="2">
    <source>
        <dbReference type="EMBL" id="GAA1790521.1"/>
    </source>
</evidence>
<reference evidence="2 3" key="1">
    <citation type="journal article" date="2019" name="Int. J. Syst. Evol. Microbiol.">
        <title>The Global Catalogue of Microorganisms (GCM) 10K type strain sequencing project: providing services to taxonomists for standard genome sequencing and annotation.</title>
        <authorList>
            <consortium name="The Broad Institute Genomics Platform"/>
            <consortium name="The Broad Institute Genome Sequencing Center for Infectious Disease"/>
            <person name="Wu L."/>
            <person name="Ma J."/>
        </authorList>
    </citation>
    <scope>NUCLEOTIDE SEQUENCE [LARGE SCALE GENOMIC DNA]</scope>
    <source>
        <strain evidence="2 3">JCM 15592</strain>
    </source>
</reference>
<dbReference type="Pfam" id="PF12502">
    <property type="entry name" value="DUF3710"/>
    <property type="match status" value="1"/>
</dbReference>
<evidence type="ECO:0000313" key="3">
    <source>
        <dbReference type="Proteomes" id="UP001499938"/>
    </source>
</evidence>
<protein>
    <submittedName>
        <fullName evidence="2">DUF3710 domain-containing protein</fullName>
    </submittedName>
</protein>
<comment type="caution">
    <text evidence="2">The sequence shown here is derived from an EMBL/GenBank/DDBJ whole genome shotgun (WGS) entry which is preliminary data.</text>
</comment>
<proteinExistence type="predicted"/>
<feature type="region of interest" description="Disordered" evidence="1">
    <location>
        <begin position="1"/>
        <end position="58"/>
    </location>
</feature>
<dbReference type="EMBL" id="BAAAPO010000023">
    <property type="protein sequence ID" value="GAA1790521.1"/>
    <property type="molecule type" value="Genomic_DNA"/>
</dbReference>